<dbReference type="RefSeq" id="WP_338601076.1">
    <property type="nucleotide sequence ID" value="NZ_CP146016.1"/>
</dbReference>
<dbReference type="InterPro" id="IPR033936">
    <property type="entry name" value="Ribosomal_eL19_arc"/>
</dbReference>
<accession>A0AAX4L1F3</accession>
<dbReference type="AlphaFoldDB" id="A0AAX4L1F3"/>
<evidence type="ECO:0000256" key="2">
    <source>
        <dbReference type="ARBA" id="ARBA00022730"/>
    </source>
</evidence>
<dbReference type="InterPro" id="IPR000196">
    <property type="entry name" value="Ribosomal_eL19_dom"/>
</dbReference>
<feature type="region of interest" description="Disordered" evidence="7">
    <location>
        <begin position="63"/>
        <end position="92"/>
    </location>
</feature>
<dbReference type="PANTHER" id="PTHR10722">
    <property type="entry name" value="60S RIBOSOMAL PROTEIN L19"/>
    <property type="match status" value="1"/>
</dbReference>
<dbReference type="Gene3D" id="1.10.1650.10">
    <property type="match status" value="1"/>
</dbReference>
<evidence type="ECO:0000256" key="3">
    <source>
        <dbReference type="ARBA" id="ARBA00022884"/>
    </source>
</evidence>
<sequence length="152" mass="17254">MTDLRAQKKLAAAVAGVGISRVKIIQDYIDEVQGALTRDDVRKLINEGKIVILKKTGISGGRLKERKKKRSLKSEGRKAGSRKGKKGARANSKEMWVKRIRKIRAYLRWLRDHKVIDTHTYRELYLKAKGGNFKGVSDVRNILIQMGKLKGE</sequence>
<reference evidence="9 10" key="1">
    <citation type="submission" date="2024-02" db="EMBL/GenBank/DDBJ databases">
        <title>STSV induces naive adaptation in Sulfolobus.</title>
        <authorList>
            <person name="Xiang X."/>
            <person name="Song M."/>
        </authorList>
    </citation>
    <scope>NUCLEOTIDE SEQUENCE [LARGE SCALE GENOMIC DNA]</scope>
    <source>
        <strain evidence="9 10">RT2</strain>
    </source>
</reference>
<evidence type="ECO:0000256" key="7">
    <source>
        <dbReference type="SAM" id="MobiDB-lite"/>
    </source>
</evidence>
<evidence type="ECO:0000256" key="5">
    <source>
        <dbReference type="ARBA" id="ARBA00023274"/>
    </source>
</evidence>
<gene>
    <name evidence="6" type="primary">rpl19e</name>
    <name evidence="9" type="ORF">V6M85_13265</name>
</gene>
<protein>
    <recommendedName>
        <fullName evidence="6">Large ribosomal subunit protein eL19</fullName>
    </recommendedName>
</protein>
<evidence type="ECO:0000256" key="1">
    <source>
        <dbReference type="ARBA" id="ARBA00011082"/>
    </source>
</evidence>
<keyword evidence="10" id="KW-1185">Reference proteome</keyword>
<dbReference type="Pfam" id="PF25476">
    <property type="entry name" value="Ribosomal_L19e_C"/>
    <property type="match status" value="1"/>
</dbReference>
<dbReference type="NCBIfam" id="NF006343">
    <property type="entry name" value="PRK08570.1"/>
    <property type="match status" value="1"/>
</dbReference>
<keyword evidence="2 6" id="KW-0699">rRNA-binding</keyword>
<dbReference type="Proteomes" id="UP001432202">
    <property type="component" value="Chromosome"/>
</dbReference>
<keyword evidence="3 6" id="KW-0694">RNA-binding</keyword>
<feature type="domain" description="Large ribosomal subunit protein eL19" evidence="8">
    <location>
        <begin position="3"/>
        <end position="147"/>
    </location>
</feature>
<dbReference type="GO" id="GO:0003735">
    <property type="term" value="F:structural constituent of ribosome"/>
    <property type="evidence" value="ECO:0007669"/>
    <property type="project" value="InterPro"/>
</dbReference>
<organism evidence="9 10">
    <name type="scientific">Sulfolobus tengchongensis</name>
    <dbReference type="NCBI Taxonomy" id="207809"/>
    <lineage>
        <taxon>Archaea</taxon>
        <taxon>Thermoproteota</taxon>
        <taxon>Thermoprotei</taxon>
        <taxon>Sulfolobales</taxon>
        <taxon>Sulfolobaceae</taxon>
        <taxon>Sulfolobus</taxon>
    </lineage>
</organism>
<dbReference type="GO" id="GO:0070180">
    <property type="term" value="F:large ribosomal subunit rRNA binding"/>
    <property type="evidence" value="ECO:0007669"/>
    <property type="project" value="UniProtKB-UniRule"/>
</dbReference>
<dbReference type="CDD" id="cd01418">
    <property type="entry name" value="Ribosomal_L19e_A"/>
    <property type="match status" value="1"/>
</dbReference>
<dbReference type="GO" id="GO:0006412">
    <property type="term" value="P:translation"/>
    <property type="evidence" value="ECO:0007669"/>
    <property type="project" value="UniProtKB-UniRule"/>
</dbReference>
<evidence type="ECO:0000256" key="4">
    <source>
        <dbReference type="ARBA" id="ARBA00022980"/>
    </source>
</evidence>
<keyword evidence="4 6" id="KW-0689">Ribosomal protein</keyword>
<evidence type="ECO:0000313" key="10">
    <source>
        <dbReference type="Proteomes" id="UP001432202"/>
    </source>
</evidence>
<dbReference type="Gene3D" id="1.10.1200.240">
    <property type="match status" value="1"/>
</dbReference>
<dbReference type="HAMAP" id="MF_01475">
    <property type="entry name" value="Ribosomal_eL19"/>
    <property type="match status" value="1"/>
</dbReference>
<dbReference type="GeneID" id="89337756"/>
<evidence type="ECO:0000256" key="6">
    <source>
        <dbReference type="HAMAP-Rule" id="MF_01475"/>
    </source>
</evidence>
<dbReference type="EMBL" id="CP146016">
    <property type="protein sequence ID" value="WWQ60388.1"/>
    <property type="molecule type" value="Genomic_DNA"/>
</dbReference>
<dbReference type="FunFam" id="1.10.1200.240:FF:000003">
    <property type="entry name" value="50S ribosomal protein L19e"/>
    <property type="match status" value="1"/>
</dbReference>
<dbReference type="InterPro" id="IPR015972">
    <property type="entry name" value="Ribosomal_eL19_dom1"/>
</dbReference>
<comment type="function">
    <text evidence="6">Binds to the 23S rRNA.</text>
</comment>
<dbReference type="InterPro" id="IPR039547">
    <property type="entry name" value="Ribosomal_eL19"/>
</dbReference>
<dbReference type="InterPro" id="IPR035970">
    <property type="entry name" value="60S_ribosomal_eL19_sf"/>
</dbReference>
<evidence type="ECO:0000259" key="8">
    <source>
        <dbReference type="SMART" id="SM01416"/>
    </source>
</evidence>
<dbReference type="SUPFAM" id="SSF48140">
    <property type="entry name" value="Ribosomal protein L19 (L19e)"/>
    <property type="match status" value="1"/>
</dbReference>
<dbReference type="GO" id="GO:0022625">
    <property type="term" value="C:cytosolic large ribosomal subunit"/>
    <property type="evidence" value="ECO:0007669"/>
    <property type="project" value="InterPro"/>
</dbReference>
<dbReference type="InterPro" id="IPR057260">
    <property type="entry name" value="Ribosomal_L19e_C"/>
</dbReference>
<proteinExistence type="inferred from homology"/>
<dbReference type="InterPro" id="IPR057259">
    <property type="entry name" value="Ribosomal_L19e"/>
</dbReference>
<dbReference type="SMART" id="SM01416">
    <property type="entry name" value="Ribosomal_L19e"/>
    <property type="match status" value="1"/>
</dbReference>
<comment type="similarity">
    <text evidence="1 6">Belongs to the eukaryotic ribosomal protein eL19 family.</text>
</comment>
<feature type="compositionally biased region" description="Basic residues" evidence="7">
    <location>
        <begin position="79"/>
        <end position="88"/>
    </location>
</feature>
<dbReference type="Pfam" id="PF01280">
    <property type="entry name" value="Ribosomal_L19e"/>
    <property type="match status" value="1"/>
</dbReference>
<name>A0AAX4L1F3_9CREN</name>
<evidence type="ECO:0000313" key="9">
    <source>
        <dbReference type="EMBL" id="WWQ60388.1"/>
    </source>
</evidence>
<comment type="subunit">
    <text evidence="6">Part of the 50S ribosomal subunit.</text>
</comment>
<keyword evidence="5 6" id="KW-0687">Ribonucleoprotein</keyword>